<comment type="caution">
    <text evidence="1">The sequence shown here is derived from an EMBL/GenBank/DDBJ whole genome shotgun (WGS) entry which is preliminary data.</text>
</comment>
<organism evidence="1 2">
    <name type="scientific">Coccomyxa viridis</name>
    <dbReference type="NCBI Taxonomy" id="1274662"/>
    <lineage>
        <taxon>Eukaryota</taxon>
        <taxon>Viridiplantae</taxon>
        <taxon>Chlorophyta</taxon>
        <taxon>core chlorophytes</taxon>
        <taxon>Trebouxiophyceae</taxon>
        <taxon>Trebouxiophyceae incertae sedis</taxon>
        <taxon>Coccomyxaceae</taxon>
        <taxon>Coccomyxa</taxon>
    </lineage>
</organism>
<dbReference type="Pfam" id="PF10173">
    <property type="entry name" value="Mit_KHE1"/>
    <property type="match status" value="1"/>
</dbReference>
<protein>
    <submittedName>
        <fullName evidence="1">G4684 protein</fullName>
    </submittedName>
</protein>
<dbReference type="EMBL" id="CAXHTA020000007">
    <property type="protein sequence ID" value="CAL5222335.1"/>
    <property type="molecule type" value="Genomic_DNA"/>
</dbReference>
<name>A0ABP1FQW1_9CHLO</name>
<dbReference type="Proteomes" id="UP001497392">
    <property type="component" value="Unassembled WGS sequence"/>
</dbReference>
<dbReference type="PANTHER" id="PTHR28062:SF1">
    <property type="entry name" value="TRANSMEMBRANE PROTEIN"/>
    <property type="match status" value="1"/>
</dbReference>
<sequence length="313" mass="36251">MSVKILAFPIFRRYWLYHAWTSEAAEAAQASLLKDWRKGVNLEEKLSLLGKQVSSKVYEKILAQWRDLQAAKQGSFKHWLYRLAQGVRSREEPEETFLKGVPSDPGQLEIIYPSDFHPKYVRRRMKILLRDQRKRLTFRTWAWGLACIPLIPLLATPVPNLPLYYAGYKVYSARAALAGCKTLADMWSHQDTDELQRLKDQLTLLQDSGVVFPEDSWPTRLLRSHPRYLAVLENIEGRVQQYYYKREPRQLIPLLVPNSSLNTIVLREDRMRKPISDEEALSIGKEFDAPSLFEHVARARRSVVGSAFPVDIA</sequence>
<keyword evidence="2" id="KW-1185">Reference proteome</keyword>
<accession>A0ABP1FQW1</accession>
<proteinExistence type="predicted"/>
<gene>
    <name evidence="1" type="primary">g4684</name>
    <name evidence="1" type="ORF">VP750_LOCUS3994</name>
</gene>
<evidence type="ECO:0000313" key="2">
    <source>
        <dbReference type="Proteomes" id="UP001497392"/>
    </source>
</evidence>
<reference evidence="1 2" key="1">
    <citation type="submission" date="2024-06" db="EMBL/GenBank/DDBJ databases">
        <authorList>
            <person name="Kraege A."/>
            <person name="Thomma B."/>
        </authorList>
    </citation>
    <scope>NUCLEOTIDE SEQUENCE [LARGE SCALE GENOMIC DNA]</scope>
</reference>
<dbReference type="InterPro" id="IPR018786">
    <property type="entry name" value="Mit_KHE1"/>
</dbReference>
<dbReference type="PANTHER" id="PTHR28062">
    <property type="entry name" value="K+-H+ EXCHANGE-LIKE PROTEIN"/>
    <property type="match status" value="1"/>
</dbReference>
<evidence type="ECO:0000313" key="1">
    <source>
        <dbReference type="EMBL" id="CAL5222335.1"/>
    </source>
</evidence>